<reference evidence="14" key="1">
    <citation type="journal article" date="2019" name="Curr. Biol.">
        <title>Genome Sequence of Striga asiatica Provides Insight into the Evolution of Plant Parasitism.</title>
        <authorList>
            <person name="Yoshida S."/>
            <person name="Kim S."/>
            <person name="Wafula E.K."/>
            <person name="Tanskanen J."/>
            <person name="Kim Y.M."/>
            <person name="Honaas L."/>
            <person name="Yang Z."/>
            <person name="Spallek T."/>
            <person name="Conn C.E."/>
            <person name="Ichihashi Y."/>
            <person name="Cheong K."/>
            <person name="Cui S."/>
            <person name="Der J.P."/>
            <person name="Gundlach H."/>
            <person name="Jiao Y."/>
            <person name="Hori C."/>
            <person name="Ishida J.K."/>
            <person name="Kasahara H."/>
            <person name="Kiba T."/>
            <person name="Kim M.S."/>
            <person name="Koo N."/>
            <person name="Laohavisit A."/>
            <person name="Lee Y.H."/>
            <person name="Lumba S."/>
            <person name="McCourt P."/>
            <person name="Mortimer J.C."/>
            <person name="Mutuku J.M."/>
            <person name="Nomura T."/>
            <person name="Sasaki-Sekimoto Y."/>
            <person name="Seto Y."/>
            <person name="Wang Y."/>
            <person name="Wakatake T."/>
            <person name="Sakakibara H."/>
            <person name="Demura T."/>
            <person name="Yamaguchi S."/>
            <person name="Yoneyama K."/>
            <person name="Manabe R.I."/>
            <person name="Nelson D.C."/>
            <person name="Schulman A.H."/>
            <person name="Timko M.P."/>
            <person name="dePamphilis C.W."/>
            <person name="Choi D."/>
            <person name="Shirasu K."/>
        </authorList>
    </citation>
    <scope>NUCLEOTIDE SEQUENCE [LARGE SCALE GENOMIC DNA]</scope>
    <source>
        <strain evidence="14">cv. UVA1</strain>
    </source>
</reference>
<accession>A0A5A7QVR4</accession>
<dbReference type="PROSITE" id="PS51523">
    <property type="entry name" value="ZF_HD_DIMER"/>
    <property type="match status" value="1"/>
</dbReference>
<protein>
    <submittedName>
        <fullName evidence="13">Homeobox protein 31</fullName>
    </submittedName>
</protein>
<comment type="caution">
    <text evidence="13">The sequence shown here is derived from an EMBL/GenBank/DDBJ whole genome shotgun (WGS) entry which is preliminary data.</text>
</comment>
<dbReference type="Proteomes" id="UP000325081">
    <property type="component" value="Unassembled WGS sequence"/>
</dbReference>
<evidence type="ECO:0000256" key="11">
    <source>
        <dbReference type="ARBA" id="ARBA00023242"/>
    </source>
</evidence>
<feature type="domain" description="ZF-HD dimerization-type" evidence="12">
    <location>
        <begin position="25"/>
        <end position="74"/>
    </location>
</feature>
<keyword evidence="10" id="KW-0804">Transcription</keyword>
<evidence type="ECO:0000259" key="12">
    <source>
        <dbReference type="PROSITE" id="PS51523"/>
    </source>
</evidence>
<dbReference type="GO" id="GO:0050793">
    <property type="term" value="P:regulation of developmental process"/>
    <property type="evidence" value="ECO:0007669"/>
    <property type="project" value="TreeGrafter"/>
</dbReference>
<dbReference type="GO" id="GO:0008270">
    <property type="term" value="F:zinc ion binding"/>
    <property type="evidence" value="ECO:0007669"/>
    <property type="project" value="UniProtKB-KW"/>
</dbReference>
<dbReference type="GO" id="GO:0005737">
    <property type="term" value="C:cytoplasm"/>
    <property type="evidence" value="ECO:0007669"/>
    <property type="project" value="UniProtKB-SubCell"/>
</dbReference>
<evidence type="ECO:0000256" key="5">
    <source>
        <dbReference type="ARBA" id="ARBA00022771"/>
    </source>
</evidence>
<keyword evidence="7" id="KW-0805">Transcription regulation</keyword>
<dbReference type="SUPFAM" id="SSF46689">
    <property type="entry name" value="Homeodomain-like"/>
    <property type="match status" value="1"/>
</dbReference>
<keyword evidence="9 13" id="KW-0371">Homeobox</keyword>
<dbReference type="NCBIfam" id="TIGR01565">
    <property type="entry name" value="homeo_ZF_HD"/>
    <property type="match status" value="1"/>
</dbReference>
<evidence type="ECO:0000256" key="2">
    <source>
        <dbReference type="ARBA" id="ARBA00004496"/>
    </source>
</evidence>
<evidence type="ECO:0000256" key="10">
    <source>
        <dbReference type="ARBA" id="ARBA00023163"/>
    </source>
</evidence>
<dbReference type="InterPro" id="IPR006455">
    <property type="entry name" value="Homeodomain_ZF_HD"/>
</dbReference>
<dbReference type="PANTHER" id="PTHR31948:SF162">
    <property type="entry name" value="MINI ZINC FINGER PROTEIN 2"/>
    <property type="match status" value="1"/>
</dbReference>
<keyword evidence="4" id="KW-0479">Metal-binding</keyword>
<keyword evidence="5" id="KW-0863">Zinc-finger</keyword>
<name>A0A5A7QVR4_STRAF</name>
<sequence length="198" mass="22112">MSIQSPPPHCQSHGTHKSSSYAVSYAECLKNHAAAAGGTAVDGCREFLAGGREDTIESLTCAACKCHRNFHRRILLMHVEAPAAGGRRAKKRFRTKFTGEQKEAMLGFAEKAEWKMSRADEYEVRRFCEEIGVSRKVLKPIPIQTPLIDTALFASLHFDHFQIKKPRYIQEHPSALAFCCIFLKSVVCLRSAVVVVFS</sequence>
<dbReference type="Pfam" id="PF04770">
    <property type="entry name" value="ZF-HD_dimer"/>
    <property type="match status" value="1"/>
</dbReference>
<keyword evidence="11" id="KW-0539">Nucleus</keyword>
<evidence type="ECO:0000313" key="13">
    <source>
        <dbReference type="EMBL" id="GER49056.1"/>
    </source>
</evidence>
<keyword evidence="8 13" id="KW-0238">DNA-binding</keyword>
<dbReference type="NCBIfam" id="TIGR01566">
    <property type="entry name" value="ZF_HD_prot_N"/>
    <property type="match status" value="1"/>
</dbReference>
<dbReference type="InterPro" id="IPR006456">
    <property type="entry name" value="ZF_HD_homeobox_Cys/His_dimer"/>
</dbReference>
<evidence type="ECO:0000256" key="3">
    <source>
        <dbReference type="ARBA" id="ARBA00022490"/>
    </source>
</evidence>
<dbReference type="OrthoDB" id="636896at2759"/>
<evidence type="ECO:0000313" key="14">
    <source>
        <dbReference type="Proteomes" id="UP000325081"/>
    </source>
</evidence>
<keyword evidence="14" id="KW-1185">Reference proteome</keyword>
<dbReference type="PANTHER" id="PTHR31948">
    <property type="entry name" value="ZINC-FINGER HOMEODOMAIN PROTEIN 2"/>
    <property type="match status" value="1"/>
</dbReference>
<gene>
    <name evidence="13" type="ORF">STAS_26264</name>
</gene>
<dbReference type="EMBL" id="BKCP01008404">
    <property type="protein sequence ID" value="GER49056.1"/>
    <property type="molecule type" value="Genomic_DNA"/>
</dbReference>
<comment type="subcellular location">
    <subcellularLocation>
        <location evidence="2">Cytoplasm</location>
    </subcellularLocation>
    <subcellularLocation>
        <location evidence="1">Nucleus</location>
    </subcellularLocation>
</comment>
<keyword evidence="6" id="KW-0862">Zinc</keyword>
<dbReference type="AlphaFoldDB" id="A0A5A7QVR4"/>
<dbReference type="GO" id="GO:0000976">
    <property type="term" value="F:transcription cis-regulatory region binding"/>
    <property type="evidence" value="ECO:0007669"/>
    <property type="project" value="TreeGrafter"/>
</dbReference>
<evidence type="ECO:0000256" key="8">
    <source>
        <dbReference type="ARBA" id="ARBA00023125"/>
    </source>
</evidence>
<proteinExistence type="predicted"/>
<evidence type="ECO:0000256" key="4">
    <source>
        <dbReference type="ARBA" id="ARBA00022723"/>
    </source>
</evidence>
<evidence type="ECO:0000256" key="7">
    <source>
        <dbReference type="ARBA" id="ARBA00023015"/>
    </source>
</evidence>
<dbReference type="InterPro" id="IPR009057">
    <property type="entry name" value="Homeodomain-like_sf"/>
</dbReference>
<organism evidence="13 14">
    <name type="scientific">Striga asiatica</name>
    <name type="common">Asiatic witchweed</name>
    <name type="synonym">Buchnera asiatica</name>
    <dbReference type="NCBI Taxonomy" id="4170"/>
    <lineage>
        <taxon>Eukaryota</taxon>
        <taxon>Viridiplantae</taxon>
        <taxon>Streptophyta</taxon>
        <taxon>Embryophyta</taxon>
        <taxon>Tracheophyta</taxon>
        <taxon>Spermatophyta</taxon>
        <taxon>Magnoliopsida</taxon>
        <taxon>eudicotyledons</taxon>
        <taxon>Gunneridae</taxon>
        <taxon>Pentapetalae</taxon>
        <taxon>asterids</taxon>
        <taxon>lamiids</taxon>
        <taxon>Lamiales</taxon>
        <taxon>Orobanchaceae</taxon>
        <taxon>Buchnereae</taxon>
        <taxon>Striga</taxon>
    </lineage>
</organism>
<dbReference type="Gene3D" id="1.10.10.60">
    <property type="entry name" value="Homeodomain-like"/>
    <property type="match status" value="1"/>
</dbReference>
<dbReference type="GO" id="GO:0005634">
    <property type="term" value="C:nucleus"/>
    <property type="evidence" value="ECO:0007669"/>
    <property type="project" value="UniProtKB-SubCell"/>
</dbReference>
<evidence type="ECO:0000256" key="9">
    <source>
        <dbReference type="ARBA" id="ARBA00023155"/>
    </source>
</evidence>
<dbReference type="GO" id="GO:0003700">
    <property type="term" value="F:DNA-binding transcription factor activity"/>
    <property type="evidence" value="ECO:0007669"/>
    <property type="project" value="TreeGrafter"/>
</dbReference>
<evidence type="ECO:0000256" key="6">
    <source>
        <dbReference type="ARBA" id="ARBA00022833"/>
    </source>
</evidence>
<evidence type="ECO:0000256" key="1">
    <source>
        <dbReference type="ARBA" id="ARBA00004123"/>
    </source>
</evidence>
<keyword evidence="3" id="KW-0963">Cytoplasm</keyword>